<evidence type="ECO:0000256" key="1">
    <source>
        <dbReference type="SAM" id="MobiDB-lite"/>
    </source>
</evidence>
<feature type="region of interest" description="Disordered" evidence="1">
    <location>
        <begin position="322"/>
        <end position="353"/>
    </location>
</feature>
<evidence type="ECO:0000313" key="3">
    <source>
        <dbReference type="Proteomes" id="UP000009328"/>
    </source>
</evidence>
<sequence>MITETRISFRDSLGASFGYDTSSSPESEKVVLRKRPRVGDEDLGKASKRLTLHKVFSKGIKRHYDYKPNPLFSAEQMNLTGDYTEDMIRVIDEGAESDILDSSDVYSYDQEGTPISKTKRLHGLNKWLGKIHHYGKQTRLSKIRHKRSTSQFIHQKILNTPIEEEIPDDAYTCYHQYKTENFDKYFDTLMLRNQDTKEFSDRDQIPVYSPLNELTYENLQSLRKQLFTLPPMTGDSNSESDTEETLRSNSGNVKQGEKFTTNDISNNEYGVVAQPPSDLSDSATAETISEVGTPSDDDNIENTSGSTNEIAQFHPMLRLPIEDQNSSTSSTSAQQDSAECPQSLVPANSGENNREQGNLIIEHRPIGSEDDPPRDDIFSPVPTPEVFKALFENNQDQGNKYLYGVGSPHFKEAETISLDEALIDQLERKYFPFIFCDIWRLTCSF</sequence>
<accession>K0KZ03</accession>
<evidence type="ECO:0000313" key="2">
    <source>
        <dbReference type="EMBL" id="CCH46313.1"/>
    </source>
</evidence>
<protein>
    <submittedName>
        <fullName evidence="2">Uncharacterized protein</fullName>
    </submittedName>
</protein>
<feature type="compositionally biased region" description="Low complexity" evidence="1">
    <location>
        <begin position="326"/>
        <end position="338"/>
    </location>
</feature>
<dbReference type="HOGENOM" id="CLU_615695_0_0_1"/>
<name>K0KZ03_WICCF</name>
<proteinExistence type="predicted"/>
<feature type="region of interest" description="Disordered" evidence="1">
    <location>
        <begin position="229"/>
        <end position="306"/>
    </location>
</feature>
<dbReference type="AlphaFoldDB" id="K0KZ03"/>
<dbReference type="InParanoid" id="K0KZ03"/>
<reference evidence="2 3" key="1">
    <citation type="journal article" date="2012" name="Eukaryot. Cell">
        <title>Draft genome sequence of Wickerhamomyces ciferrii NRRL Y-1031 F-60-10.</title>
        <authorList>
            <person name="Schneider J."/>
            <person name="Andrea H."/>
            <person name="Blom J."/>
            <person name="Jaenicke S."/>
            <person name="Ruckert C."/>
            <person name="Schorsch C."/>
            <person name="Szczepanowski R."/>
            <person name="Farwick M."/>
            <person name="Goesmann A."/>
            <person name="Puhler A."/>
            <person name="Schaffer S."/>
            <person name="Tauch A."/>
            <person name="Kohler T."/>
            <person name="Brinkrolf K."/>
        </authorList>
    </citation>
    <scope>NUCLEOTIDE SEQUENCE [LARGE SCALE GENOMIC DNA]</scope>
    <source>
        <strain evidence="3">ATCC 14091 / BCRC 22168 / CBS 111 / JCM 3599 / NBRC 0793 / NRRL Y-1031 F-60-10</strain>
    </source>
</reference>
<dbReference type="Proteomes" id="UP000009328">
    <property type="component" value="Unassembled WGS sequence"/>
</dbReference>
<feature type="compositionally biased region" description="Polar residues" evidence="1">
    <location>
        <begin position="277"/>
        <end position="292"/>
    </location>
</feature>
<comment type="caution">
    <text evidence="2">The sequence shown here is derived from an EMBL/GenBank/DDBJ whole genome shotgun (WGS) entry which is preliminary data.</text>
</comment>
<keyword evidence="3" id="KW-1185">Reference proteome</keyword>
<feature type="compositionally biased region" description="Polar residues" evidence="1">
    <location>
        <begin position="247"/>
        <end position="268"/>
    </location>
</feature>
<organism evidence="2 3">
    <name type="scientific">Wickerhamomyces ciferrii (strain ATCC 14091 / BCRC 22168 / CBS 111 / JCM 3599 / NBRC 0793 / NRRL Y-1031 F-60-10)</name>
    <name type="common">Yeast</name>
    <name type="synonym">Pichia ciferrii</name>
    <dbReference type="NCBI Taxonomy" id="1206466"/>
    <lineage>
        <taxon>Eukaryota</taxon>
        <taxon>Fungi</taxon>
        <taxon>Dikarya</taxon>
        <taxon>Ascomycota</taxon>
        <taxon>Saccharomycotina</taxon>
        <taxon>Saccharomycetes</taxon>
        <taxon>Phaffomycetales</taxon>
        <taxon>Wickerhamomycetaceae</taxon>
        <taxon>Wickerhamomyces</taxon>
    </lineage>
</organism>
<gene>
    <name evidence="2" type="ORF">BN7_5905</name>
</gene>
<dbReference type="EMBL" id="CAIF01000239">
    <property type="protein sequence ID" value="CCH46313.1"/>
    <property type="molecule type" value="Genomic_DNA"/>
</dbReference>